<accession>A0A501WES3</accession>
<protein>
    <submittedName>
        <fullName evidence="2">Uncharacterized protein</fullName>
    </submittedName>
</protein>
<keyword evidence="3" id="KW-1185">Reference proteome</keyword>
<dbReference type="RefSeq" id="WP_140591652.1">
    <property type="nucleotide sequence ID" value="NZ_VFRR01000066.1"/>
</dbReference>
<feature type="transmembrane region" description="Helical" evidence="1">
    <location>
        <begin position="84"/>
        <end position="102"/>
    </location>
</feature>
<gene>
    <name evidence="2" type="ORF">FJM67_16435</name>
</gene>
<evidence type="ECO:0000256" key="1">
    <source>
        <dbReference type="SAM" id="Phobius"/>
    </source>
</evidence>
<name>A0A501WES3_9GAMM</name>
<dbReference type="AlphaFoldDB" id="A0A501WES3"/>
<reference evidence="2 3" key="1">
    <citation type="submission" date="2019-06" db="EMBL/GenBank/DDBJ databases">
        <title>A novel bacterium of genus Marinomonas, isolated from coastal sand.</title>
        <authorList>
            <person name="Huang H."/>
            <person name="Mo K."/>
            <person name="Hu Y."/>
        </authorList>
    </citation>
    <scope>NUCLEOTIDE SEQUENCE [LARGE SCALE GENOMIC DNA]</scope>
    <source>
        <strain evidence="2 3">HB171799</strain>
    </source>
</reference>
<keyword evidence="1" id="KW-0472">Membrane</keyword>
<dbReference type="Proteomes" id="UP000315901">
    <property type="component" value="Unassembled WGS sequence"/>
</dbReference>
<dbReference type="OrthoDB" id="6105817at2"/>
<evidence type="ECO:0000313" key="2">
    <source>
        <dbReference type="EMBL" id="TPE45681.1"/>
    </source>
</evidence>
<feature type="transmembrane region" description="Helical" evidence="1">
    <location>
        <begin position="58"/>
        <end position="78"/>
    </location>
</feature>
<comment type="caution">
    <text evidence="2">The sequence shown here is derived from an EMBL/GenBank/DDBJ whole genome shotgun (WGS) entry which is preliminary data.</text>
</comment>
<keyword evidence="1" id="KW-0812">Transmembrane</keyword>
<sequence>MMNETRENTLELEQLLPILEEKGYPAKLKLLPRRIYVGSIGSFYGVTIRKAATGKLLVEYYPLIQIAGGLLLTYNFFLTLDRDTVLASFLGITAASVFANVFRSKNKKAEIETLIAEHDDATIA</sequence>
<keyword evidence="1" id="KW-1133">Transmembrane helix</keyword>
<evidence type="ECO:0000313" key="3">
    <source>
        <dbReference type="Proteomes" id="UP000315901"/>
    </source>
</evidence>
<dbReference type="EMBL" id="VFRR01000066">
    <property type="protein sequence ID" value="TPE45681.1"/>
    <property type="molecule type" value="Genomic_DNA"/>
</dbReference>
<proteinExistence type="predicted"/>
<organism evidence="2 3">
    <name type="scientific">Maribrevibacterium harenarium</name>
    <dbReference type="NCBI Taxonomy" id="2589817"/>
    <lineage>
        <taxon>Bacteria</taxon>
        <taxon>Pseudomonadati</taxon>
        <taxon>Pseudomonadota</taxon>
        <taxon>Gammaproteobacteria</taxon>
        <taxon>Oceanospirillales</taxon>
        <taxon>Oceanospirillaceae</taxon>
        <taxon>Maribrevibacterium</taxon>
    </lineage>
</organism>